<evidence type="ECO:0000256" key="7">
    <source>
        <dbReference type="ARBA" id="ARBA00023012"/>
    </source>
</evidence>
<dbReference type="InterPro" id="IPR003594">
    <property type="entry name" value="HATPase_dom"/>
</dbReference>
<evidence type="ECO:0000256" key="5">
    <source>
        <dbReference type="ARBA" id="ARBA00022679"/>
    </source>
</evidence>
<feature type="compositionally biased region" description="Basic and acidic residues" evidence="8">
    <location>
        <begin position="7"/>
        <end position="16"/>
    </location>
</feature>
<gene>
    <name evidence="11" type="ORF">EDD42_0601</name>
</gene>
<dbReference type="InterPro" id="IPR035965">
    <property type="entry name" value="PAS-like_dom_sf"/>
</dbReference>
<keyword evidence="5" id="KW-0808">Transferase</keyword>
<evidence type="ECO:0000256" key="6">
    <source>
        <dbReference type="ARBA" id="ARBA00022777"/>
    </source>
</evidence>
<feature type="region of interest" description="Disordered" evidence="8">
    <location>
        <begin position="1"/>
        <end position="46"/>
    </location>
</feature>
<dbReference type="SUPFAM" id="SSF55874">
    <property type="entry name" value="ATPase domain of HSP90 chaperone/DNA topoisomerase II/histidine kinase"/>
    <property type="match status" value="1"/>
</dbReference>
<feature type="domain" description="Histidine kinase" evidence="10">
    <location>
        <begin position="371"/>
        <end position="585"/>
    </location>
</feature>
<dbReference type="Gene3D" id="1.10.287.130">
    <property type="match status" value="1"/>
</dbReference>
<evidence type="ECO:0000256" key="3">
    <source>
        <dbReference type="ARBA" id="ARBA00012438"/>
    </source>
</evidence>
<evidence type="ECO:0000259" key="10">
    <source>
        <dbReference type="PROSITE" id="PS50109"/>
    </source>
</evidence>
<dbReference type="SMART" id="SM00387">
    <property type="entry name" value="HATPase_c"/>
    <property type="match status" value="1"/>
</dbReference>
<dbReference type="InterPro" id="IPR050736">
    <property type="entry name" value="Sensor_HK_Regulatory"/>
</dbReference>
<keyword evidence="7" id="KW-0902">Two-component regulatory system</keyword>
<comment type="catalytic activity">
    <reaction evidence="1">
        <text>ATP + protein L-histidine = ADP + protein N-phospho-L-histidine.</text>
        <dbReference type="EC" id="2.7.13.3"/>
    </reaction>
</comment>
<reference evidence="11 12" key="1">
    <citation type="submission" date="2018-11" db="EMBL/GenBank/DDBJ databases">
        <title>Sequencing the genomes of 1000 actinobacteria strains.</title>
        <authorList>
            <person name="Klenk H.-P."/>
        </authorList>
    </citation>
    <scope>NUCLEOTIDE SEQUENCE [LARGE SCALE GENOMIC DNA]</scope>
    <source>
        <strain evidence="11 12">DSM 14012</strain>
    </source>
</reference>
<evidence type="ECO:0000256" key="8">
    <source>
        <dbReference type="SAM" id="MobiDB-lite"/>
    </source>
</evidence>
<dbReference type="InterPro" id="IPR036097">
    <property type="entry name" value="HisK_dim/P_sf"/>
</dbReference>
<evidence type="ECO:0000313" key="11">
    <source>
        <dbReference type="EMBL" id="ROR80560.1"/>
    </source>
</evidence>
<dbReference type="Pfam" id="PF00512">
    <property type="entry name" value="HisKA"/>
    <property type="match status" value="1"/>
</dbReference>
<dbReference type="AlphaFoldDB" id="A0A3N2BZ77"/>
<dbReference type="SUPFAM" id="SSF55785">
    <property type="entry name" value="PYP-like sensor domain (PAS domain)"/>
    <property type="match status" value="1"/>
</dbReference>
<feature type="compositionally biased region" description="Low complexity" evidence="8">
    <location>
        <begin position="28"/>
        <end position="46"/>
    </location>
</feature>
<dbReference type="SUPFAM" id="SSF47384">
    <property type="entry name" value="Homodimeric domain of signal transducing histidine kinase"/>
    <property type="match status" value="1"/>
</dbReference>
<dbReference type="Gene3D" id="3.30.450.20">
    <property type="entry name" value="PAS domain"/>
    <property type="match status" value="1"/>
</dbReference>
<dbReference type="GO" id="GO:0005886">
    <property type="term" value="C:plasma membrane"/>
    <property type="evidence" value="ECO:0007669"/>
    <property type="project" value="UniProtKB-SubCell"/>
</dbReference>
<proteinExistence type="predicted"/>
<comment type="caution">
    <text evidence="11">The sequence shown here is derived from an EMBL/GenBank/DDBJ whole genome shotgun (WGS) entry which is preliminary data.</text>
</comment>
<dbReference type="PANTHER" id="PTHR43711">
    <property type="entry name" value="TWO-COMPONENT HISTIDINE KINASE"/>
    <property type="match status" value="1"/>
</dbReference>
<keyword evidence="6" id="KW-0418">Kinase</keyword>
<organism evidence="11 12">
    <name type="scientific">Plantibacter flavus</name>
    <dbReference type="NCBI Taxonomy" id="150123"/>
    <lineage>
        <taxon>Bacteria</taxon>
        <taxon>Bacillati</taxon>
        <taxon>Actinomycetota</taxon>
        <taxon>Actinomycetes</taxon>
        <taxon>Micrococcales</taxon>
        <taxon>Microbacteriaceae</taxon>
        <taxon>Plantibacter</taxon>
    </lineage>
</organism>
<dbReference type="SMART" id="SM00388">
    <property type="entry name" value="HisKA"/>
    <property type="match status" value="1"/>
</dbReference>
<dbReference type="CDD" id="cd00082">
    <property type="entry name" value="HisKA"/>
    <property type="match status" value="1"/>
</dbReference>
<dbReference type="InterPro" id="IPR004358">
    <property type="entry name" value="Sig_transdc_His_kin-like_C"/>
</dbReference>
<keyword evidence="9" id="KW-1133">Transmembrane helix</keyword>
<evidence type="ECO:0000313" key="12">
    <source>
        <dbReference type="Proteomes" id="UP000266915"/>
    </source>
</evidence>
<evidence type="ECO:0000256" key="4">
    <source>
        <dbReference type="ARBA" id="ARBA00022553"/>
    </source>
</evidence>
<dbReference type="InterPro" id="IPR005467">
    <property type="entry name" value="His_kinase_dom"/>
</dbReference>
<comment type="subcellular location">
    <subcellularLocation>
        <location evidence="2">Cell membrane</location>
    </subcellularLocation>
</comment>
<dbReference type="Gene3D" id="3.30.565.10">
    <property type="entry name" value="Histidine kinase-like ATPase, C-terminal domain"/>
    <property type="match status" value="1"/>
</dbReference>
<evidence type="ECO:0000256" key="9">
    <source>
        <dbReference type="SAM" id="Phobius"/>
    </source>
</evidence>
<dbReference type="Proteomes" id="UP000266915">
    <property type="component" value="Unassembled WGS sequence"/>
</dbReference>
<keyword evidence="4" id="KW-0597">Phosphoprotein</keyword>
<feature type="transmembrane region" description="Helical" evidence="9">
    <location>
        <begin position="68"/>
        <end position="88"/>
    </location>
</feature>
<dbReference type="InterPro" id="IPR036890">
    <property type="entry name" value="HATPase_C_sf"/>
</dbReference>
<accession>A0A3N2BZ77</accession>
<dbReference type="PRINTS" id="PR00344">
    <property type="entry name" value="BCTRLSENSOR"/>
</dbReference>
<protein>
    <recommendedName>
        <fullName evidence="3">histidine kinase</fullName>
        <ecNumber evidence="3">2.7.13.3</ecNumber>
    </recommendedName>
</protein>
<evidence type="ECO:0000256" key="2">
    <source>
        <dbReference type="ARBA" id="ARBA00004236"/>
    </source>
</evidence>
<evidence type="ECO:0000256" key="1">
    <source>
        <dbReference type="ARBA" id="ARBA00000085"/>
    </source>
</evidence>
<feature type="transmembrane region" description="Helical" evidence="9">
    <location>
        <begin position="153"/>
        <end position="186"/>
    </location>
</feature>
<dbReference type="CDD" id="cd16922">
    <property type="entry name" value="HATPase_EvgS-ArcB-TorS-like"/>
    <property type="match status" value="1"/>
</dbReference>
<dbReference type="EC" id="2.7.13.3" evidence="3"/>
<dbReference type="FunFam" id="3.30.565.10:FF:000006">
    <property type="entry name" value="Sensor histidine kinase WalK"/>
    <property type="match status" value="1"/>
</dbReference>
<keyword evidence="9" id="KW-0812">Transmembrane</keyword>
<name>A0A3N2BZ77_9MICO</name>
<keyword evidence="12" id="KW-1185">Reference proteome</keyword>
<sequence>MAQRQPQDPRFRDRGGARPAPMRPGPVQPGQARPAPARPAAAPRPASPAVGISVPAAAATPLPRTNHLFAGAQFAFIASILMLGLYIGLTSTWTLLEPDFLIGLSLTAAATSLLFAVPPSGALRGLLVLVPTIDILAVGFFRDTLPNLPTSGLLIVIPVLWLAGGFGVSALPVPVFGAVFVSLIPVARAGAWPTTPGGWGAICILPALVLIMTVTVHLAARQLRAHEGRARIALAAATEAAAIATTVSESVDAAVAFFRPDGTAALRNEATYEQARLAGFDPKTRAGVHVYGPDRKTRVPPEEQVINRALRGESFRGDLYWVGEPGDQRAIIGNARQVHTDDGTFVGTITVGHDVTDLANALALREAFLIDVSHELRTPLTSIIGYLDLLTEGHDLRQLGLEREVSTIQRNAEQLYAIIGDLLAAGDAEMRVRIALTDVADIARASAAAILPQASEAGVVVRAEVPPHVELEGDGARLRQVLDNLLSNAVKYTPRGGRVVVTVAVDGTTCTVNVADTGIGISPDDQRQLFDRFFRAREVRDDARPGVGLGLSIVKSITEAHHGWITVSSRPGRGSTFTVTLPLRQPRAGAPSAS</sequence>
<dbReference type="InterPro" id="IPR003661">
    <property type="entry name" value="HisK_dim/P_dom"/>
</dbReference>
<dbReference type="GO" id="GO:0000155">
    <property type="term" value="F:phosphorelay sensor kinase activity"/>
    <property type="evidence" value="ECO:0007669"/>
    <property type="project" value="InterPro"/>
</dbReference>
<feature type="transmembrane region" description="Helical" evidence="9">
    <location>
        <begin position="100"/>
        <end position="117"/>
    </location>
</feature>
<dbReference type="PROSITE" id="PS50109">
    <property type="entry name" value="HIS_KIN"/>
    <property type="match status" value="1"/>
</dbReference>
<keyword evidence="9" id="KW-0472">Membrane</keyword>
<dbReference type="PANTHER" id="PTHR43711:SF1">
    <property type="entry name" value="HISTIDINE KINASE 1"/>
    <property type="match status" value="1"/>
</dbReference>
<feature type="transmembrane region" description="Helical" evidence="9">
    <location>
        <begin position="123"/>
        <end position="141"/>
    </location>
</feature>
<feature type="transmembrane region" description="Helical" evidence="9">
    <location>
        <begin position="198"/>
        <end position="220"/>
    </location>
</feature>
<dbReference type="EMBL" id="RKHL01000001">
    <property type="protein sequence ID" value="ROR80560.1"/>
    <property type="molecule type" value="Genomic_DNA"/>
</dbReference>
<dbReference type="Pfam" id="PF02518">
    <property type="entry name" value="HATPase_c"/>
    <property type="match status" value="1"/>
</dbReference>